<dbReference type="RefSeq" id="WP_229718196.1">
    <property type="nucleotide sequence ID" value="NZ_BJUW01000004.1"/>
</dbReference>
<dbReference type="GO" id="GO:0003824">
    <property type="term" value="F:catalytic activity"/>
    <property type="evidence" value="ECO:0007669"/>
    <property type="project" value="UniProtKB-ARBA"/>
</dbReference>
<reference evidence="1 2" key="1">
    <citation type="submission" date="2019-07" db="EMBL/GenBank/DDBJ databases">
        <title>Whole genome shotgun sequence of Microbacterium aerolatum NBRC 103071.</title>
        <authorList>
            <person name="Hosoyama A."/>
            <person name="Uohara A."/>
            <person name="Ohji S."/>
            <person name="Ichikawa N."/>
        </authorList>
    </citation>
    <scope>NUCLEOTIDE SEQUENCE [LARGE SCALE GENOMIC DNA]</scope>
    <source>
        <strain evidence="1 2">NBRC 103071</strain>
    </source>
</reference>
<accession>A0A511AGU8</accession>
<proteinExistence type="predicted"/>
<evidence type="ECO:0000313" key="1">
    <source>
        <dbReference type="EMBL" id="GEK85931.1"/>
    </source>
</evidence>
<dbReference type="InterPro" id="IPR029058">
    <property type="entry name" value="AB_hydrolase_fold"/>
</dbReference>
<dbReference type="SUPFAM" id="SSF53474">
    <property type="entry name" value="alpha/beta-Hydrolases"/>
    <property type="match status" value="1"/>
</dbReference>
<dbReference type="Proteomes" id="UP000321225">
    <property type="component" value="Unassembled WGS sequence"/>
</dbReference>
<comment type="caution">
    <text evidence="1">The sequence shown here is derived from an EMBL/GenBank/DDBJ whole genome shotgun (WGS) entry which is preliminary data.</text>
</comment>
<gene>
    <name evidence="1" type="ORF">MAE01_11070</name>
</gene>
<organism evidence="1 2">
    <name type="scientific">Microbacterium aerolatum</name>
    <dbReference type="NCBI Taxonomy" id="153731"/>
    <lineage>
        <taxon>Bacteria</taxon>
        <taxon>Bacillati</taxon>
        <taxon>Actinomycetota</taxon>
        <taxon>Actinomycetes</taxon>
        <taxon>Micrococcales</taxon>
        <taxon>Microbacteriaceae</taxon>
        <taxon>Microbacterium</taxon>
    </lineage>
</organism>
<dbReference type="EMBL" id="BJUW01000004">
    <property type="protein sequence ID" value="GEK85931.1"/>
    <property type="molecule type" value="Genomic_DNA"/>
</dbReference>
<dbReference type="AlphaFoldDB" id="A0A511AGU8"/>
<sequence length="229" mass="24261">MSVEAVYIHGAGRRGAAAWPSVDADSSEFLSFEPGSSITEQVETLVATRGARRPLLFAHSIGAVPAVLAAASGRIQVAGLVLVEPALYDIVRGESSIERHISAVTEARAQADSGNLRGCWAILRPLMFGGAFDPATWDAERPLAERWATTNVPWGHGIRRQMLTSIPTLVVTGGWNEEYETIARSLVADGAAHHVLEGAQHRPQDLPGFAVAIAEFTGALAAGTTSDRS</sequence>
<evidence type="ECO:0000313" key="2">
    <source>
        <dbReference type="Proteomes" id="UP000321225"/>
    </source>
</evidence>
<name>A0A511AGU8_9MICO</name>
<keyword evidence="2" id="KW-1185">Reference proteome</keyword>
<dbReference type="Gene3D" id="3.40.50.1820">
    <property type="entry name" value="alpha/beta hydrolase"/>
    <property type="match status" value="1"/>
</dbReference>
<protein>
    <submittedName>
        <fullName evidence="1">Uncharacterized protein</fullName>
    </submittedName>
</protein>